<keyword evidence="6 11" id="KW-0812">Transmembrane</keyword>
<evidence type="ECO:0000256" key="7">
    <source>
        <dbReference type="ARBA" id="ARBA00022833"/>
    </source>
</evidence>
<dbReference type="PANTHER" id="PTHR46494:SF3">
    <property type="entry name" value="ZINC TRANSPORT PROTEIN ZNTB"/>
    <property type="match status" value="1"/>
</dbReference>
<dbReference type="InterPro" id="IPR045861">
    <property type="entry name" value="CorA_cytoplasmic_dom"/>
</dbReference>
<evidence type="ECO:0000256" key="8">
    <source>
        <dbReference type="ARBA" id="ARBA00022989"/>
    </source>
</evidence>
<dbReference type="Pfam" id="PF01544">
    <property type="entry name" value="CorA"/>
    <property type="match status" value="1"/>
</dbReference>
<dbReference type="EMBL" id="JAVRQI010000010">
    <property type="protein sequence ID" value="MDT1062933.1"/>
    <property type="molecule type" value="Genomic_DNA"/>
</dbReference>
<dbReference type="InterPro" id="IPR002523">
    <property type="entry name" value="MgTranspt_CorA/ZnTranspt_ZntB"/>
</dbReference>
<evidence type="ECO:0000256" key="9">
    <source>
        <dbReference type="ARBA" id="ARBA00023065"/>
    </source>
</evidence>
<dbReference type="Proteomes" id="UP001251085">
    <property type="component" value="Unassembled WGS sequence"/>
</dbReference>
<accession>A0ABU3EFC9</accession>
<comment type="similarity">
    <text evidence="2">Belongs to the CorA metal ion transporter (MIT) (TC 1.A.35) family.</text>
</comment>
<organism evidence="12 13">
    <name type="scientific">Paracoccus broussonetiae</name>
    <dbReference type="NCBI Taxonomy" id="3075834"/>
    <lineage>
        <taxon>Bacteria</taxon>
        <taxon>Pseudomonadati</taxon>
        <taxon>Pseudomonadota</taxon>
        <taxon>Alphaproteobacteria</taxon>
        <taxon>Rhodobacterales</taxon>
        <taxon>Paracoccaceae</taxon>
        <taxon>Paracoccus</taxon>
    </lineage>
</organism>
<sequence>MLHAYVRSGTGLTLLQPAEPLDAALWIDLYRPLAEQVEAVNALGYDVPTLADMEEIEISNRLYMENGTYYMTGVLPGQLPDGSPVAMPVTFILDGKRLVTVRHHAPRPFVTYPARADRSSSGCTSAERIFLGLVEEIVGRLADISEGVGRVLDATAAQVLGKTASGNSADLETALVTIGQQAELMGRVRMGLLSMDRILVYHRAGTGQDREKEDAGTRAVRSAVQRDIQALEVHADFLTSRIGMTIDATMGMIGLQQNERVRLLSVVTALFLPPTLIASIYGMNFQHIPGLQRVLGFPMALVLMVASVGGVIALLRWKKWF</sequence>
<keyword evidence="4" id="KW-1003">Cell membrane</keyword>
<evidence type="ECO:0000313" key="12">
    <source>
        <dbReference type="EMBL" id="MDT1062933.1"/>
    </source>
</evidence>
<comment type="subcellular location">
    <subcellularLocation>
        <location evidence="1">Cell membrane</location>
        <topology evidence="1">Multi-pass membrane protein</topology>
    </subcellularLocation>
</comment>
<dbReference type="PANTHER" id="PTHR46494">
    <property type="entry name" value="CORA FAMILY METAL ION TRANSPORTER (EUROFUNG)"/>
    <property type="match status" value="1"/>
</dbReference>
<comment type="caution">
    <text evidence="12">The sequence shown here is derived from an EMBL/GenBank/DDBJ whole genome shotgun (WGS) entry which is preliminary data.</text>
</comment>
<keyword evidence="9" id="KW-0406">Ion transport</keyword>
<dbReference type="SUPFAM" id="SSF143865">
    <property type="entry name" value="CorA soluble domain-like"/>
    <property type="match status" value="1"/>
</dbReference>
<evidence type="ECO:0000256" key="11">
    <source>
        <dbReference type="SAM" id="Phobius"/>
    </source>
</evidence>
<evidence type="ECO:0000256" key="2">
    <source>
        <dbReference type="ARBA" id="ARBA00009765"/>
    </source>
</evidence>
<dbReference type="CDD" id="cd12837">
    <property type="entry name" value="EcCorA-like_u1"/>
    <property type="match status" value="1"/>
</dbReference>
<dbReference type="InterPro" id="IPR045863">
    <property type="entry name" value="CorA_TM1_TM2"/>
</dbReference>
<dbReference type="Gene3D" id="1.20.58.340">
    <property type="entry name" value="Magnesium transport protein CorA, transmembrane region"/>
    <property type="match status" value="1"/>
</dbReference>
<dbReference type="SUPFAM" id="SSF144083">
    <property type="entry name" value="Magnesium transport protein CorA, transmembrane region"/>
    <property type="match status" value="1"/>
</dbReference>
<evidence type="ECO:0000256" key="6">
    <source>
        <dbReference type="ARBA" id="ARBA00022692"/>
    </source>
</evidence>
<keyword evidence="13" id="KW-1185">Reference proteome</keyword>
<proteinExistence type="inferred from homology"/>
<evidence type="ECO:0000256" key="4">
    <source>
        <dbReference type="ARBA" id="ARBA00022475"/>
    </source>
</evidence>
<name>A0ABU3EFC9_9RHOB</name>
<dbReference type="RefSeq" id="WP_311760024.1">
    <property type="nucleotide sequence ID" value="NZ_JAVRQI010000010.1"/>
</dbReference>
<keyword evidence="5" id="KW-0997">Cell inner membrane</keyword>
<evidence type="ECO:0000256" key="1">
    <source>
        <dbReference type="ARBA" id="ARBA00004651"/>
    </source>
</evidence>
<keyword evidence="10 11" id="KW-0472">Membrane</keyword>
<evidence type="ECO:0000313" key="13">
    <source>
        <dbReference type="Proteomes" id="UP001251085"/>
    </source>
</evidence>
<keyword evidence="7" id="KW-0862">Zinc</keyword>
<evidence type="ECO:0000256" key="3">
    <source>
        <dbReference type="ARBA" id="ARBA00022448"/>
    </source>
</evidence>
<keyword evidence="8 11" id="KW-1133">Transmembrane helix</keyword>
<feature type="transmembrane region" description="Helical" evidence="11">
    <location>
        <begin position="261"/>
        <end position="283"/>
    </location>
</feature>
<evidence type="ECO:0000256" key="5">
    <source>
        <dbReference type="ARBA" id="ARBA00022519"/>
    </source>
</evidence>
<feature type="transmembrane region" description="Helical" evidence="11">
    <location>
        <begin position="295"/>
        <end position="315"/>
    </location>
</feature>
<gene>
    <name evidence="12" type="ORF">RM190_13725</name>
</gene>
<reference evidence="13" key="1">
    <citation type="submission" date="2023-07" db="EMBL/GenBank/DDBJ databases">
        <title>Characterization of two Paracoccaceae strains isolated from Phycosphere and proposal of Xinfangfangia lacusdiani sp. nov.</title>
        <authorList>
            <person name="Deng Y."/>
            <person name="Zhang Y.Q."/>
        </authorList>
    </citation>
    <scope>NUCLEOTIDE SEQUENCE [LARGE SCALE GENOMIC DNA]</scope>
    <source>
        <strain evidence="13">CPCC 101403</strain>
    </source>
</reference>
<keyword evidence="3" id="KW-0813">Transport</keyword>
<protein>
    <submittedName>
        <fullName evidence="12">Magnesium transporter CorA family protein</fullName>
    </submittedName>
</protein>
<evidence type="ECO:0000256" key="10">
    <source>
        <dbReference type="ARBA" id="ARBA00023136"/>
    </source>
</evidence>